<organism evidence="1 2">
    <name type="scientific">Olpidium bornovanus</name>
    <dbReference type="NCBI Taxonomy" id="278681"/>
    <lineage>
        <taxon>Eukaryota</taxon>
        <taxon>Fungi</taxon>
        <taxon>Fungi incertae sedis</taxon>
        <taxon>Olpidiomycota</taxon>
        <taxon>Olpidiomycotina</taxon>
        <taxon>Olpidiomycetes</taxon>
        <taxon>Olpidiales</taxon>
        <taxon>Olpidiaceae</taxon>
        <taxon>Olpidium</taxon>
    </lineage>
</organism>
<dbReference type="OrthoDB" id="366230at2759"/>
<reference evidence="1 2" key="1">
    <citation type="journal article" name="Sci. Rep.">
        <title>Genome-scale phylogenetic analyses confirm Olpidium as the closest living zoosporic fungus to the non-flagellated, terrestrial fungi.</title>
        <authorList>
            <person name="Chang Y."/>
            <person name="Rochon D."/>
            <person name="Sekimoto S."/>
            <person name="Wang Y."/>
            <person name="Chovatia M."/>
            <person name="Sandor L."/>
            <person name="Salamov A."/>
            <person name="Grigoriev I.V."/>
            <person name="Stajich J.E."/>
            <person name="Spatafora J.W."/>
        </authorList>
    </citation>
    <scope>NUCLEOTIDE SEQUENCE [LARGE SCALE GENOMIC DNA]</scope>
    <source>
        <strain evidence="1">S191</strain>
    </source>
</reference>
<keyword evidence="2" id="KW-1185">Reference proteome</keyword>
<evidence type="ECO:0000313" key="1">
    <source>
        <dbReference type="EMBL" id="KAG5461648.1"/>
    </source>
</evidence>
<sequence>MDLFSDEYKLLGEEDVAVGQGAHTVLQVGGRQRDVELSASLEPCGPFNPAATWNFRKNWATSQEYQSFTDLRHSKDRSISAVRWHPNIKGIVAISCTQRMTLDERIELGSNVNTKSSLILVWSFHDPIHPQVRKPLAERQNRVPSRKP</sequence>
<dbReference type="Proteomes" id="UP000673691">
    <property type="component" value="Unassembled WGS sequence"/>
</dbReference>
<dbReference type="AlphaFoldDB" id="A0A8H8DKF9"/>
<comment type="caution">
    <text evidence="1">The sequence shown here is derived from an EMBL/GenBank/DDBJ whole genome shotgun (WGS) entry which is preliminary data.</text>
</comment>
<gene>
    <name evidence="1" type="ORF">BJ554DRAFT_6125</name>
</gene>
<protein>
    <submittedName>
        <fullName evidence="1">Uncharacterized protein</fullName>
    </submittedName>
</protein>
<accession>A0A8H8DKF9</accession>
<dbReference type="EMBL" id="JAEFCI010003341">
    <property type="protein sequence ID" value="KAG5461648.1"/>
    <property type="molecule type" value="Genomic_DNA"/>
</dbReference>
<name>A0A8H8DKF9_9FUNG</name>
<evidence type="ECO:0000313" key="2">
    <source>
        <dbReference type="Proteomes" id="UP000673691"/>
    </source>
</evidence>
<proteinExistence type="predicted"/>